<evidence type="ECO:0000259" key="1">
    <source>
        <dbReference type="Pfam" id="PF13456"/>
    </source>
</evidence>
<protein>
    <recommendedName>
        <fullName evidence="1">RNase H type-1 domain-containing protein</fullName>
    </recommendedName>
</protein>
<feature type="domain" description="RNase H type-1" evidence="1">
    <location>
        <begin position="64"/>
        <end position="111"/>
    </location>
</feature>
<dbReference type="Proteomes" id="UP000243499">
    <property type="component" value="Chromosome 4"/>
</dbReference>
<organism evidence="2">
    <name type="scientific">Panicum hallii</name>
    <dbReference type="NCBI Taxonomy" id="206008"/>
    <lineage>
        <taxon>Eukaryota</taxon>
        <taxon>Viridiplantae</taxon>
        <taxon>Streptophyta</taxon>
        <taxon>Embryophyta</taxon>
        <taxon>Tracheophyta</taxon>
        <taxon>Spermatophyta</taxon>
        <taxon>Magnoliopsida</taxon>
        <taxon>Liliopsida</taxon>
        <taxon>Poales</taxon>
        <taxon>Poaceae</taxon>
        <taxon>PACMAD clade</taxon>
        <taxon>Panicoideae</taxon>
        <taxon>Panicodae</taxon>
        <taxon>Paniceae</taxon>
        <taxon>Panicinae</taxon>
        <taxon>Panicum</taxon>
        <taxon>Panicum sect. Panicum</taxon>
    </lineage>
</organism>
<proteinExistence type="predicted"/>
<dbReference type="AlphaFoldDB" id="A0A2T8JBZ8"/>
<dbReference type="GO" id="GO:0003676">
    <property type="term" value="F:nucleic acid binding"/>
    <property type="evidence" value="ECO:0007669"/>
    <property type="project" value="InterPro"/>
</dbReference>
<gene>
    <name evidence="2" type="ORF">PAHAL_4G057400</name>
</gene>
<dbReference type="InterPro" id="IPR052929">
    <property type="entry name" value="RNase_H-like_EbsB-rel"/>
</dbReference>
<reference evidence="2" key="1">
    <citation type="submission" date="2018-04" db="EMBL/GenBank/DDBJ databases">
        <title>WGS assembly of Panicum hallii.</title>
        <authorList>
            <person name="Lovell J."/>
            <person name="Jenkins J."/>
            <person name="Lowry D."/>
            <person name="Mamidi S."/>
            <person name="Sreedasyam A."/>
            <person name="Weng X."/>
            <person name="Barry K."/>
            <person name="Bonette J."/>
            <person name="Campitelli B."/>
            <person name="Daum C."/>
            <person name="Gordon S."/>
            <person name="Gould B."/>
            <person name="Lipzen A."/>
            <person name="Macqueen A."/>
            <person name="Palacio-Mejia J."/>
            <person name="Plott C."/>
            <person name="Shakirov E."/>
            <person name="Shu S."/>
            <person name="Yoshinaga Y."/>
            <person name="Zane M."/>
            <person name="Rokhsar D."/>
            <person name="Grimwood J."/>
            <person name="Schmutz J."/>
            <person name="Juenger T."/>
        </authorList>
    </citation>
    <scope>NUCLEOTIDE SEQUENCE [LARGE SCALE GENOMIC DNA]</scope>
    <source>
        <strain evidence="2">FIL2</strain>
    </source>
</reference>
<accession>A0A2T8JBZ8</accession>
<dbReference type="GO" id="GO:0004523">
    <property type="term" value="F:RNA-DNA hybrid ribonuclease activity"/>
    <property type="evidence" value="ECO:0007669"/>
    <property type="project" value="InterPro"/>
</dbReference>
<dbReference type="PANTHER" id="PTHR47074">
    <property type="entry name" value="BNAC02G40300D PROTEIN"/>
    <property type="match status" value="1"/>
</dbReference>
<name>A0A2T8JBZ8_9POAL</name>
<dbReference type="EMBL" id="CM008049">
    <property type="protein sequence ID" value="PVH47421.1"/>
    <property type="molecule type" value="Genomic_DNA"/>
</dbReference>
<dbReference type="Pfam" id="PF13456">
    <property type="entry name" value="RVT_3"/>
    <property type="match status" value="1"/>
</dbReference>
<dbReference type="Gramene" id="PVH47421">
    <property type="protein sequence ID" value="PVH47421"/>
    <property type="gene ID" value="PAHAL_4G057400"/>
</dbReference>
<dbReference type="CDD" id="cd06222">
    <property type="entry name" value="RNase_H_like"/>
    <property type="match status" value="1"/>
</dbReference>
<dbReference type="InterPro" id="IPR044730">
    <property type="entry name" value="RNase_H-like_dom_plant"/>
</dbReference>
<evidence type="ECO:0000313" key="2">
    <source>
        <dbReference type="EMBL" id="PVH47421.1"/>
    </source>
</evidence>
<dbReference type="InterPro" id="IPR002156">
    <property type="entry name" value="RNaseH_domain"/>
</dbReference>
<dbReference type="PANTHER" id="PTHR47074:SF11">
    <property type="entry name" value="REVERSE TRANSCRIPTASE-LIKE PROTEIN"/>
    <property type="match status" value="1"/>
</dbReference>
<sequence length="122" mass="14089">MWSLWMQRNKRRHGEAGMPIRQAVIWVRDTAFDLWQLLHSPKQNKPRAEQPRWVKPELGWIKCNVDAAFQTENGQGATGGVLRDEEGRFLEAQAIAYNHCMDALMAEAYACRGRHGPGRETW</sequence>